<evidence type="ECO:0000313" key="4">
    <source>
        <dbReference type="Proteomes" id="UP000027725"/>
    </source>
</evidence>
<evidence type="ECO:0000259" key="1">
    <source>
        <dbReference type="Pfam" id="PF02625"/>
    </source>
</evidence>
<dbReference type="Proteomes" id="UP000027725">
    <property type="component" value="Unassembled WGS sequence"/>
</dbReference>
<evidence type="ECO:0000313" key="3">
    <source>
        <dbReference type="EMBL" id="KEP70963.1"/>
    </source>
</evidence>
<dbReference type="eggNOG" id="COG1975">
    <property type="taxonomic scope" value="Bacteria"/>
</dbReference>
<dbReference type="EMBL" id="JHEH01000004">
    <property type="protein sequence ID" value="KEP70963.1"/>
    <property type="molecule type" value="Genomic_DNA"/>
</dbReference>
<feature type="domain" description="XdhC- CoxI" evidence="1">
    <location>
        <begin position="34"/>
        <end position="97"/>
    </location>
</feature>
<dbReference type="RefSeq" id="WP_051693326.1">
    <property type="nucleotide sequence ID" value="NZ_FOVB01000002.1"/>
</dbReference>
<dbReference type="STRING" id="1185766.SAMN05216224_102515"/>
<evidence type="ECO:0008006" key="5">
    <source>
        <dbReference type="Google" id="ProtNLM"/>
    </source>
</evidence>
<proteinExistence type="predicted"/>
<comment type="caution">
    <text evidence="3">The sequence shown here is derived from an EMBL/GenBank/DDBJ whole genome shotgun (WGS) entry which is preliminary data.</text>
</comment>
<feature type="domain" description="XdhC Rossmann" evidence="2">
    <location>
        <begin position="169"/>
        <end position="303"/>
    </location>
</feature>
<dbReference type="Pfam" id="PF02625">
    <property type="entry name" value="XdhC_CoxI"/>
    <property type="match status" value="1"/>
</dbReference>
<keyword evidence="4" id="KW-1185">Reference proteome</keyword>
<accession>A0A074TPP2</accession>
<dbReference type="InterPro" id="IPR027051">
    <property type="entry name" value="XdhC_Rossmann_dom"/>
</dbReference>
<dbReference type="Pfam" id="PF13478">
    <property type="entry name" value="XdhC_C"/>
    <property type="match status" value="1"/>
</dbReference>
<evidence type="ECO:0000259" key="2">
    <source>
        <dbReference type="Pfam" id="PF13478"/>
    </source>
</evidence>
<protein>
    <recommendedName>
        <fullName evidence="5">Xanthine dehydrogenase</fullName>
    </recommendedName>
</protein>
<name>A0A074TPP2_9RHOB</name>
<dbReference type="Gene3D" id="3.40.50.720">
    <property type="entry name" value="NAD(P)-binding Rossmann-like Domain"/>
    <property type="match status" value="1"/>
</dbReference>
<dbReference type="InterPro" id="IPR003777">
    <property type="entry name" value="XdhC_CoxI"/>
</dbReference>
<dbReference type="PANTHER" id="PTHR30388:SF4">
    <property type="entry name" value="MOLYBDENUM COFACTOR INSERTION CHAPERONE PAOD"/>
    <property type="match status" value="1"/>
</dbReference>
<sequence length="308" mass="32560">MADKLDLTDLPVSPSQGGVAITLDAFEVPLPQPGQLAAIAMITHREGASYRPLGAAMTLDIAGNLRGQLSGGCIDADIEIHLRNAVKSTQARTLRYGTGSPFHDLVLPCGGALEVTVYPAPEHKVQDALCTAIRTRKTVTLHATPADLRVEASAENLLALTLQPDPRFAVFGAGPEAEAFARLAAASGYKVRLASPEPAAFVAVDTVALSSSDPLAGMDIDARTAIVTFFHDHDREIPILRDAIRSKAFFIGAQGSQRTARNRQVQLEALGCAPRDIARIRGPVGLIERARNPRVLAVSVLAEALSAA</sequence>
<dbReference type="AlphaFoldDB" id="A0A074TPP2"/>
<reference evidence="3 4" key="1">
    <citation type="submission" date="2014-03" db="EMBL/GenBank/DDBJ databases">
        <title>The draft genome sequence of Thioclava dalianensis DLFJ1-1.</title>
        <authorList>
            <person name="Lai Q."/>
            <person name="Shao Z."/>
        </authorList>
    </citation>
    <scope>NUCLEOTIDE SEQUENCE [LARGE SCALE GENOMIC DNA]</scope>
    <source>
        <strain evidence="3 4">DLFJ1-1</strain>
    </source>
</reference>
<gene>
    <name evidence="3" type="ORF">DL1_13615</name>
</gene>
<dbReference type="PANTHER" id="PTHR30388">
    <property type="entry name" value="ALDEHYDE OXIDOREDUCTASE MOLYBDENUM COFACTOR ASSEMBLY PROTEIN"/>
    <property type="match status" value="1"/>
</dbReference>
<dbReference type="InterPro" id="IPR052698">
    <property type="entry name" value="MoCofactor_Util/Proc"/>
</dbReference>
<organism evidence="3 4">
    <name type="scientific">Thioclava dalianensis</name>
    <dbReference type="NCBI Taxonomy" id="1185766"/>
    <lineage>
        <taxon>Bacteria</taxon>
        <taxon>Pseudomonadati</taxon>
        <taxon>Pseudomonadota</taxon>
        <taxon>Alphaproteobacteria</taxon>
        <taxon>Rhodobacterales</taxon>
        <taxon>Paracoccaceae</taxon>
        <taxon>Thioclava</taxon>
    </lineage>
</organism>